<keyword evidence="2" id="KW-1185">Reference proteome</keyword>
<reference evidence="2" key="1">
    <citation type="submission" date="2017-01" db="EMBL/GenBank/DDBJ databases">
        <authorList>
            <person name="Varghese N."/>
            <person name="Submissions S."/>
        </authorList>
    </citation>
    <scope>NUCLEOTIDE SEQUENCE [LARGE SCALE GENOMIC DNA]</scope>
    <source>
        <strain evidence="2">DSM 18017</strain>
    </source>
</reference>
<evidence type="ECO:0000313" key="1">
    <source>
        <dbReference type="EMBL" id="SIS91148.1"/>
    </source>
</evidence>
<protein>
    <submittedName>
        <fullName evidence="1">Uncharacterized protein</fullName>
    </submittedName>
</protein>
<dbReference type="STRING" id="373668.SAMN05421786_10339"/>
<sequence length="38" mass="4202">MIRTVKNKNAGFASLLSMLFYFSIAEALHSAKNTIIAE</sequence>
<accession>A0A1N7MYQ2</accession>
<proteinExistence type="predicted"/>
<dbReference type="Proteomes" id="UP000186744">
    <property type="component" value="Unassembled WGS sequence"/>
</dbReference>
<evidence type="ECO:0000313" key="2">
    <source>
        <dbReference type="Proteomes" id="UP000186744"/>
    </source>
</evidence>
<gene>
    <name evidence="1" type="ORF">SAMN05421786_10339</name>
</gene>
<dbReference type="AlphaFoldDB" id="A0A1N7MYQ2"/>
<dbReference type="EMBL" id="FTOL01000003">
    <property type="protein sequence ID" value="SIS91148.1"/>
    <property type="molecule type" value="Genomic_DNA"/>
</dbReference>
<organism evidence="1 2">
    <name type="scientific">Chryseobacterium ureilyticum</name>
    <dbReference type="NCBI Taxonomy" id="373668"/>
    <lineage>
        <taxon>Bacteria</taxon>
        <taxon>Pseudomonadati</taxon>
        <taxon>Bacteroidota</taxon>
        <taxon>Flavobacteriia</taxon>
        <taxon>Flavobacteriales</taxon>
        <taxon>Weeksellaceae</taxon>
        <taxon>Chryseobacterium group</taxon>
        <taxon>Chryseobacterium</taxon>
    </lineage>
</organism>
<name>A0A1N7MYQ2_9FLAO</name>